<sequence length="78" mass="7953">MALVLLHAPVLSDPSGTSALIFAGLSSDTIPPVADGRSTASDEIRLGFTSSASICMPRSSSSSSAPSVSKCDTINWPE</sequence>
<evidence type="ECO:0000313" key="2">
    <source>
        <dbReference type="EMBL" id="MBW77679.1"/>
    </source>
</evidence>
<reference evidence="2" key="1">
    <citation type="submission" date="2018-01" db="EMBL/GenBank/DDBJ databases">
        <title>An insight into the sialome of Amazonian anophelines.</title>
        <authorList>
            <person name="Ribeiro J.M."/>
            <person name="Scarpassa V."/>
            <person name="Calvo E."/>
        </authorList>
    </citation>
    <scope>NUCLEOTIDE SEQUENCE</scope>
</reference>
<dbReference type="EMBL" id="GGFL01013501">
    <property type="protein sequence ID" value="MBW77679.1"/>
    <property type="molecule type" value="Transcribed_RNA"/>
</dbReference>
<feature type="region of interest" description="Disordered" evidence="1">
    <location>
        <begin position="56"/>
        <end position="78"/>
    </location>
</feature>
<evidence type="ECO:0000256" key="1">
    <source>
        <dbReference type="SAM" id="MobiDB-lite"/>
    </source>
</evidence>
<dbReference type="AlphaFoldDB" id="A0A2M4DJF5"/>
<name>A0A2M4DJF5_ANODA</name>
<feature type="compositionally biased region" description="Low complexity" evidence="1">
    <location>
        <begin position="56"/>
        <end position="69"/>
    </location>
</feature>
<organism evidence="2">
    <name type="scientific">Anopheles darlingi</name>
    <name type="common">Mosquito</name>
    <dbReference type="NCBI Taxonomy" id="43151"/>
    <lineage>
        <taxon>Eukaryota</taxon>
        <taxon>Metazoa</taxon>
        <taxon>Ecdysozoa</taxon>
        <taxon>Arthropoda</taxon>
        <taxon>Hexapoda</taxon>
        <taxon>Insecta</taxon>
        <taxon>Pterygota</taxon>
        <taxon>Neoptera</taxon>
        <taxon>Endopterygota</taxon>
        <taxon>Diptera</taxon>
        <taxon>Nematocera</taxon>
        <taxon>Culicoidea</taxon>
        <taxon>Culicidae</taxon>
        <taxon>Anophelinae</taxon>
        <taxon>Anopheles</taxon>
    </lineage>
</organism>
<protein>
    <submittedName>
        <fullName evidence="2">Putative secreted protein</fullName>
    </submittedName>
</protein>
<proteinExistence type="predicted"/>
<accession>A0A2M4DJF5</accession>